<keyword evidence="6" id="KW-0131">Cell cycle</keyword>
<dbReference type="InterPro" id="IPR003511">
    <property type="entry name" value="HORMA_dom"/>
</dbReference>
<dbReference type="PANTHER" id="PTHR11842">
    <property type="entry name" value="MITOTIC SPINDLE ASSEMBLY CHECKPOINT PROTEIN MAD2"/>
    <property type="match status" value="1"/>
</dbReference>
<name>S7QAW5_MYOBR</name>
<gene>
    <name evidence="9" type="ORF">D623_10026633</name>
</gene>
<dbReference type="Pfam" id="PF02301">
    <property type="entry name" value="HORMA"/>
    <property type="match status" value="1"/>
</dbReference>
<evidence type="ECO:0000256" key="5">
    <source>
        <dbReference type="ARBA" id="ARBA00023242"/>
    </source>
</evidence>
<keyword evidence="5" id="KW-0539">Nucleus</keyword>
<sequence length="217" mass="24675">MLPLLDCVPMGFFYQRGIYPSGTFTGVQKYGLTLLVTTDPELTKHLTNVVEQLKDWLYKCSVQKLVAVILNTESGEVLERWQFDTECDKMARDDSAPREESQKAIQDEIRWVIRKITATGKFPKMWKCIEPGQPHPGSTLAFHGLHSIDTTRPAKLVHLQLTPTRPYAAATRICCYCHSHSLDAETLHLEGLTKEQKQLGAKSHHHPISLPPLWDHH</sequence>
<dbReference type="PANTHER" id="PTHR11842:SF11">
    <property type="entry name" value="MITOTIC SPINDLE ASSEMBLY CHECKPOINT PROTEIN MAD2A"/>
    <property type="match status" value="1"/>
</dbReference>
<accession>S7QAW5</accession>
<evidence type="ECO:0000256" key="4">
    <source>
        <dbReference type="ARBA" id="ARBA00022776"/>
    </source>
</evidence>
<proteinExistence type="inferred from homology"/>
<dbReference type="PROSITE" id="PS50815">
    <property type="entry name" value="HORMA"/>
    <property type="match status" value="1"/>
</dbReference>
<dbReference type="GO" id="GO:0007094">
    <property type="term" value="P:mitotic spindle assembly checkpoint signaling"/>
    <property type="evidence" value="ECO:0007669"/>
    <property type="project" value="TreeGrafter"/>
</dbReference>
<evidence type="ECO:0000313" key="9">
    <source>
        <dbReference type="EMBL" id="EPQ18252.1"/>
    </source>
</evidence>
<evidence type="ECO:0000256" key="3">
    <source>
        <dbReference type="ARBA" id="ARBA00022618"/>
    </source>
</evidence>
<evidence type="ECO:0000256" key="2">
    <source>
        <dbReference type="ARBA" id="ARBA00010348"/>
    </source>
</evidence>
<evidence type="ECO:0000256" key="7">
    <source>
        <dbReference type="SAM" id="MobiDB-lite"/>
    </source>
</evidence>
<dbReference type="AlphaFoldDB" id="S7QAW5"/>
<dbReference type="Gene3D" id="3.30.900.10">
    <property type="entry name" value="HORMA domain"/>
    <property type="match status" value="1"/>
</dbReference>
<evidence type="ECO:0000259" key="8">
    <source>
        <dbReference type="PROSITE" id="PS50815"/>
    </source>
</evidence>
<evidence type="ECO:0000313" key="10">
    <source>
        <dbReference type="Proteomes" id="UP000052978"/>
    </source>
</evidence>
<dbReference type="SUPFAM" id="SSF56019">
    <property type="entry name" value="The spindle assembly checkpoint protein mad2"/>
    <property type="match status" value="1"/>
</dbReference>
<comment type="similarity">
    <text evidence="2">Belongs to the MAD2 family.</text>
</comment>
<dbReference type="FunFam" id="3.30.900.10:FF:000027">
    <property type="entry name" value="Uncharacterized protein"/>
    <property type="match status" value="1"/>
</dbReference>
<dbReference type="EMBL" id="KE164498">
    <property type="protein sequence ID" value="EPQ18252.1"/>
    <property type="molecule type" value="Genomic_DNA"/>
</dbReference>
<dbReference type="InterPro" id="IPR036570">
    <property type="entry name" value="HORMA_dom_sf"/>
</dbReference>
<dbReference type="InterPro" id="IPR045091">
    <property type="entry name" value="Mad2-like"/>
</dbReference>
<comment type="subcellular location">
    <subcellularLocation>
        <location evidence="1">Nucleus</location>
    </subcellularLocation>
</comment>
<organism evidence="9 10">
    <name type="scientific">Myotis brandtii</name>
    <name type="common">Brandt's bat</name>
    <dbReference type="NCBI Taxonomy" id="109478"/>
    <lineage>
        <taxon>Eukaryota</taxon>
        <taxon>Metazoa</taxon>
        <taxon>Chordata</taxon>
        <taxon>Craniata</taxon>
        <taxon>Vertebrata</taxon>
        <taxon>Euteleostomi</taxon>
        <taxon>Mammalia</taxon>
        <taxon>Eutheria</taxon>
        <taxon>Laurasiatheria</taxon>
        <taxon>Chiroptera</taxon>
        <taxon>Yangochiroptera</taxon>
        <taxon>Vespertilionidae</taxon>
        <taxon>Myotis</taxon>
    </lineage>
</organism>
<keyword evidence="4" id="KW-0498">Mitosis</keyword>
<protein>
    <submittedName>
        <fullName evidence="9">Mitotic spindle assembly checkpoint protein MAD2A</fullName>
    </submittedName>
</protein>
<feature type="region of interest" description="Disordered" evidence="7">
    <location>
        <begin position="197"/>
        <end position="217"/>
    </location>
</feature>
<keyword evidence="10" id="KW-1185">Reference proteome</keyword>
<dbReference type="Proteomes" id="UP000052978">
    <property type="component" value="Unassembled WGS sequence"/>
</dbReference>
<keyword evidence="3" id="KW-0132">Cell division</keyword>
<dbReference type="GO" id="GO:0000776">
    <property type="term" value="C:kinetochore"/>
    <property type="evidence" value="ECO:0007669"/>
    <property type="project" value="TreeGrafter"/>
</dbReference>
<feature type="domain" description="HORMA" evidence="8">
    <location>
        <begin position="1"/>
        <end position="186"/>
    </location>
</feature>
<evidence type="ECO:0000256" key="6">
    <source>
        <dbReference type="ARBA" id="ARBA00023306"/>
    </source>
</evidence>
<dbReference type="GO" id="GO:0051301">
    <property type="term" value="P:cell division"/>
    <property type="evidence" value="ECO:0007669"/>
    <property type="project" value="UniProtKB-KW"/>
</dbReference>
<dbReference type="GO" id="GO:0005737">
    <property type="term" value="C:cytoplasm"/>
    <property type="evidence" value="ECO:0007669"/>
    <property type="project" value="TreeGrafter"/>
</dbReference>
<reference evidence="9 10" key="1">
    <citation type="journal article" date="2013" name="Nat. Commun.">
        <title>Genome analysis reveals insights into physiology and longevity of the Brandt's bat Myotis brandtii.</title>
        <authorList>
            <person name="Seim I."/>
            <person name="Fang X."/>
            <person name="Xiong Z."/>
            <person name="Lobanov A.V."/>
            <person name="Huang Z."/>
            <person name="Ma S."/>
            <person name="Feng Y."/>
            <person name="Turanov A.A."/>
            <person name="Zhu Y."/>
            <person name="Lenz T.L."/>
            <person name="Gerashchenko M.V."/>
            <person name="Fan D."/>
            <person name="Hee Yim S."/>
            <person name="Yao X."/>
            <person name="Jordan D."/>
            <person name="Xiong Y."/>
            <person name="Ma Y."/>
            <person name="Lyapunov A.N."/>
            <person name="Chen G."/>
            <person name="Kulakova O.I."/>
            <person name="Sun Y."/>
            <person name="Lee S.G."/>
            <person name="Bronson R.T."/>
            <person name="Moskalev A.A."/>
            <person name="Sunyaev S.R."/>
            <person name="Zhang G."/>
            <person name="Krogh A."/>
            <person name="Wang J."/>
            <person name="Gladyshev V.N."/>
        </authorList>
    </citation>
    <scope>NUCLEOTIDE SEQUENCE [LARGE SCALE GENOMIC DNA]</scope>
</reference>
<evidence type="ECO:0000256" key="1">
    <source>
        <dbReference type="ARBA" id="ARBA00004123"/>
    </source>
</evidence>
<dbReference type="GO" id="GO:0005654">
    <property type="term" value="C:nucleoplasm"/>
    <property type="evidence" value="ECO:0007669"/>
    <property type="project" value="TreeGrafter"/>
</dbReference>